<protein>
    <submittedName>
        <fullName evidence="3">Lamin tail domain containing 1</fullName>
    </submittedName>
</protein>
<dbReference type="SMR" id="E9PY33"/>
<dbReference type="AlphaFoldDB" id="E9PY33"/>
<dbReference type="Ensembl" id="ENSMUST00000148739.8">
    <property type="protein sequence ID" value="ENSMUSP00000120740.2"/>
    <property type="gene ID" value="ENSMUSG00000054966.14"/>
</dbReference>
<dbReference type="ProteomicsDB" id="312245"/>
<name>E9PY33_MOUSE</name>
<gene>
    <name evidence="3 4" type="primary">Lmntd1</name>
    <name evidence="4" type="synonym">Ifltd1</name>
</gene>
<evidence type="ECO:0000259" key="2">
    <source>
        <dbReference type="PROSITE" id="PS51841"/>
    </source>
</evidence>
<evidence type="ECO:0000313" key="4">
    <source>
        <dbReference type="MGI" id="MGI:1921321"/>
    </source>
</evidence>
<dbReference type="VEuPathDB" id="HostDB:ENSMUSG00000054966"/>
<proteinExistence type="evidence at protein level"/>
<dbReference type="AGR" id="MGI:1921321"/>
<dbReference type="InterPro" id="IPR036415">
    <property type="entry name" value="Lamin_tail_dom_sf"/>
</dbReference>
<dbReference type="ExpressionAtlas" id="E9PY33">
    <property type="expression patterns" value="baseline and differential"/>
</dbReference>
<dbReference type="PANTHER" id="PTHR47012">
    <property type="entry name" value="LAMIN TAIL DOMAIN-CONTAINING PROTEIN 1"/>
    <property type="match status" value="1"/>
</dbReference>
<dbReference type="PROSITE" id="PS51841">
    <property type="entry name" value="LTD"/>
    <property type="match status" value="1"/>
</dbReference>
<sequence length="267" mass="29773">MSIQVHSSGRYPRTPAQQAAVSSPKGGILSSLGEIKIAEVNIKGLFVRLVNSSNEKEVEIGNHILQQNVNGHAVSLYQFPDNITLQANSTVTVWAAASEAKPQPPTDFVWEEQSKFRSSPDCTTILCKPNGEAIAWYTPIHWKQAWEKLETDIEFERCSVVVPSMRNHMFGWITASVSSTNEEKEEPIQKTPSQVYPVLYREKEIPPTVLPNKSPWCRNPNTSPHPYSSLIDSHDSDISESSLDTQLKPQPTKPKPDPGTKKKKAKS</sequence>
<dbReference type="SUPFAM" id="SSF74853">
    <property type="entry name" value="Lamin A/C globular tail domain"/>
    <property type="match status" value="1"/>
</dbReference>
<reference evidence="3" key="3">
    <citation type="submission" date="2025-08" db="UniProtKB">
        <authorList>
            <consortium name="Ensembl"/>
        </authorList>
    </citation>
    <scope>IDENTIFICATION</scope>
    <source>
        <strain evidence="3">C57BL/6J</strain>
    </source>
</reference>
<evidence type="ECO:0000313" key="3">
    <source>
        <dbReference type="Ensembl" id="ENSMUSP00000120740.2"/>
    </source>
</evidence>
<evidence type="ECO:0000256" key="1">
    <source>
        <dbReference type="SAM" id="MobiDB-lite"/>
    </source>
</evidence>
<dbReference type="InterPro" id="IPR042840">
    <property type="entry name" value="LMNTD1"/>
</dbReference>
<feature type="domain" description="LTD" evidence="2">
    <location>
        <begin position="14"/>
        <end position="141"/>
    </location>
</feature>
<dbReference type="HOGENOM" id="CLU_048894_0_0_1"/>
<dbReference type="PANTHER" id="PTHR47012:SF1">
    <property type="entry name" value="LAMIN TAIL DOMAIN-CONTAINING PROTEIN 1"/>
    <property type="match status" value="1"/>
</dbReference>
<dbReference type="Bgee" id="ENSMUSG00000054966">
    <property type="expression patterns" value="Expressed in interventricular septum and 44 other cell types or tissues"/>
</dbReference>
<reference evidence="3 5" key="1">
    <citation type="journal article" date="2009" name="PLoS Biol.">
        <title>Lineage-specific biology revealed by a finished genome assembly of the mouse.</title>
        <authorList>
            <consortium name="Mouse Genome Sequencing Consortium"/>
            <person name="Church D.M."/>
            <person name="Goodstadt L."/>
            <person name="Hillier L.W."/>
            <person name="Zody M.C."/>
            <person name="Goldstein S."/>
            <person name="She X."/>
            <person name="Bult C.J."/>
            <person name="Agarwala R."/>
            <person name="Cherry J.L."/>
            <person name="DiCuccio M."/>
            <person name="Hlavina W."/>
            <person name="Kapustin Y."/>
            <person name="Meric P."/>
            <person name="Maglott D."/>
            <person name="Birtle Z."/>
            <person name="Marques A.C."/>
            <person name="Graves T."/>
            <person name="Zhou S."/>
            <person name="Teague B."/>
            <person name="Potamousis K."/>
            <person name="Churas C."/>
            <person name="Place M."/>
            <person name="Herschleb J."/>
            <person name="Runnheim R."/>
            <person name="Forrest D."/>
            <person name="Amos-Landgraf J."/>
            <person name="Schwartz D.C."/>
            <person name="Cheng Z."/>
            <person name="Lindblad-Toh K."/>
            <person name="Eichler E.E."/>
            <person name="Ponting C.P."/>
        </authorList>
    </citation>
    <scope>NUCLEOTIDE SEQUENCE [LARGE SCALE GENOMIC DNA]</scope>
    <source>
        <strain evidence="3 5">C57BL/6J</strain>
    </source>
</reference>
<dbReference type="GeneTree" id="ENSGT00910000144343"/>
<feature type="region of interest" description="Disordered" evidence="1">
    <location>
        <begin position="1"/>
        <end position="25"/>
    </location>
</feature>
<reference evidence="3" key="4">
    <citation type="submission" date="2025-09" db="UniProtKB">
        <authorList>
            <consortium name="Ensembl"/>
        </authorList>
    </citation>
    <scope>IDENTIFICATION</scope>
    <source>
        <strain evidence="3">C57BL/6J</strain>
    </source>
</reference>
<organism evidence="3 5">
    <name type="scientific">Mus musculus</name>
    <name type="common">Mouse</name>
    <dbReference type="NCBI Taxonomy" id="10090"/>
    <lineage>
        <taxon>Eukaryota</taxon>
        <taxon>Metazoa</taxon>
        <taxon>Chordata</taxon>
        <taxon>Craniata</taxon>
        <taxon>Vertebrata</taxon>
        <taxon>Euteleostomi</taxon>
        <taxon>Mammalia</taxon>
        <taxon>Eutheria</taxon>
        <taxon>Euarchontoglires</taxon>
        <taxon>Glires</taxon>
        <taxon>Rodentia</taxon>
        <taxon>Myomorpha</taxon>
        <taxon>Muroidea</taxon>
        <taxon>Muridae</taxon>
        <taxon>Murinae</taxon>
        <taxon>Mus</taxon>
        <taxon>Mus</taxon>
    </lineage>
</organism>
<reference evidence="3 5" key="2">
    <citation type="journal article" date="2011" name="PLoS Biol.">
        <title>Modernizing reference genome assemblies.</title>
        <authorList>
            <person name="Church D.M."/>
            <person name="Schneider V.A."/>
            <person name="Graves T."/>
            <person name="Auger K."/>
            <person name="Cunningham F."/>
            <person name="Bouk N."/>
            <person name="Chen H.C."/>
            <person name="Agarwala R."/>
            <person name="McLaren W.M."/>
            <person name="Ritchie G.R."/>
            <person name="Albracht D."/>
            <person name="Kremitzki M."/>
            <person name="Rock S."/>
            <person name="Kotkiewicz H."/>
            <person name="Kremitzki C."/>
            <person name="Wollam A."/>
            <person name="Trani L."/>
            <person name="Fulton L."/>
            <person name="Fulton R."/>
            <person name="Matthews L."/>
            <person name="Whitehead S."/>
            <person name="Chow W."/>
            <person name="Torrance J."/>
            <person name="Dunn M."/>
            <person name="Harden G."/>
            <person name="Threadgold G."/>
            <person name="Wood J."/>
            <person name="Collins J."/>
            <person name="Heath P."/>
            <person name="Griffiths G."/>
            <person name="Pelan S."/>
            <person name="Grafham D."/>
            <person name="Eichler E.E."/>
            <person name="Weinstock G."/>
            <person name="Mardis E.R."/>
            <person name="Wilson R.K."/>
            <person name="Howe K."/>
            <person name="Flicek P."/>
            <person name="Hubbard T."/>
        </authorList>
    </citation>
    <scope>NUCLEOTIDE SEQUENCE [LARGE SCALE GENOMIC DNA]</scope>
    <source>
        <strain evidence="3 5">C57BL/6J</strain>
    </source>
</reference>
<feature type="compositionally biased region" description="Low complexity" evidence="1">
    <location>
        <begin position="239"/>
        <end position="250"/>
    </location>
</feature>
<keyword evidence="6" id="KW-1267">Proteomics identification</keyword>
<dbReference type="Gene3D" id="2.60.40.1260">
    <property type="entry name" value="Lamin Tail domain"/>
    <property type="match status" value="1"/>
</dbReference>
<evidence type="ECO:0000313" key="5">
    <source>
        <dbReference type="Proteomes" id="UP000000589"/>
    </source>
</evidence>
<dbReference type="MGI" id="MGI:1921321">
    <property type="gene designation" value="Lmntd1"/>
</dbReference>
<accession>E9PY33</accession>
<dbReference type="Antibodypedia" id="42350">
    <property type="antibodies" value="107 antibodies from 21 providers"/>
</dbReference>
<dbReference type="InterPro" id="IPR001322">
    <property type="entry name" value="Lamin_tail_dom"/>
</dbReference>
<evidence type="ECO:0007829" key="6">
    <source>
        <dbReference type="ProteomicsDB" id="E9PY33"/>
    </source>
</evidence>
<feature type="region of interest" description="Disordered" evidence="1">
    <location>
        <begin position="210"/>
        <end position="267"/>
    </location>
</feature>
<keyword evidence="5" id="KW-1185">Reference proteome</keyword>
<dbReference type="Pfam" id="PF00932">
    <property type="entry name" value="LTD"/>
    <property type="match status" value="1"/>
</dbReference>
<dbReference type="Proteomes" id="UP000000589">
    <property type="component" value="Chromosome 6"/>
</dbReference>